<dbReference type="AlphaFoldDB" id="D6RKC3"/>
<dbReference type="HOGENOM" id="CLU_1199746_0_0_1"/>
<keyword evidence="3" id="KW-1185">Reference proteome</keyword>
<evidence type="ECO:0000313" key="2">
    <source>
        <dbReference type="EMBL" id="EFI28750.1"/>
    </source>
</evidence>
<sequence length="231" mass="25776">MYHTVNDSTTVHTALLSPITCSDKGAYRFFRVRGGLDMAIWKSLEWSGRPIRFEPLRKLNLKRFCEEIEPPIAKVFGLVLCRFVVLFLIYGATTMMGLTTRATTASSFDFIELEKFRSLGGVRVECGPVERVPSEYAEMLRSCTTSPTYGHGLRKCEISRDGCHARRPMVATHTTSMAGITRPRNSLKCDGDDAGVKEASRPGSTYFILGVWPCGSVQLRIHIIPMTTLAM</sequence>
<comment type="caution">
    <text evidence="2">The sequence shown here is derived from an EMBL/GenBank/DDBJ whole genome shotgun (WGS) entry which is preliminary data.</text>
</comment>
<dbReference type="RefSeq" id="XP_002912244.1">
    <property type="nucleotide sequence ID" value="XM_002912198.1"/>
</dbReference>
<dbReference type="Proteomes" id="UP000001861">
    <property type="component" value="Unassembled WGS sequence"/>
</dbReference>
<accession>D6RKC3</accession>
<reference evidence="2 3" key="1">
    <citation type="journal article" date="2010" name="Proc. Natl. Acad. Sci. U.S.A.">
        <title>Insights into evolution of multicellular fungi from the assembled chromosomes of the mushroom Coprinopsis cinerea (Coprinus cinereus).</title>
        <authorList>
            <person name="Stajich J.E."/>
            <person name="Wilke S.K."/>
            <person name="Ahren D."/>
            <person name="Au C.H."/>
            <person name="Birren B.W."/>
            <person name="Borodovsky M."/>
            <person name="Burns C."/>
            <person name="Canback B."/>
            <person name="Casselton L.A."/>
            <person name="Cheng C.K."/>
            <person name="Deng J."/>
            <person name="Dietrich F.S."/>
            <person name="Fargo D.C."/>
            <person name="Farman M.L."/>
            <person name="Gathman A.C."/>
            <person name="Goldberg J."/>
            <person name="Guigo R."/>
            <person name="Hoegger P.J."/>
            <person name="Hooker J.B."/>
            <person name="Huggins A."/>
            <person name="James T.Y."/>
            <person name="Kamada T."/>
            <person name="Kilaru S."/>
            <person name="Kodira C."/>
            <person name="Kues U."/>
            <person name="Kupfer D."/>
            <person name="Kwan H.S."/>
            <person name="Lomsadze A."/>
            <person name="Li W."/>
            <person name="Lilly W.W."/>
            <person name="Ma L.J."/>
            <person name="Mackey A.J."/>
            <person name="Manning G."/>
            <person name="Martin F."/>
            <person name="Muraguchi H."/>
            <person name="Natvig D.O."/>
            <person name="Palmerini H."/>
            <person name="Ramesh M.A."/>
            <person name="Rehmeyer C.J."/>
            <person name="Roe B.A."/>
            <person name="Shenoy N."/>
            <person name="Stanke M."/>
            <person name="Ter-Hovhannisyan V."/>
            <person name="Tunlid A."/>
            <person name="Velagapudi R."/>
            <person name="Vision T.J."/>
            <person name="Zeng Q."/>
            <person name="Zolan M.E."/>
            <person name="Pukkila P.J."/>
        </authorList>
    </citation>
    <scope>NUCLEOTIDE SEQUENCE [LARGE SCALE GENOMIC DNA]</scope>
    <source>
        <strain evidence="3">Okayama-7 / 130 / ATCC MYA-4618 / FGSC 9003</strain>
    </source>
</reference>
<gene>
    <name evidence="2" type="ORF">CC1G_13776</name>
</gene>
<evidence type="ECO:0000256" key="1">
    <source>
        <dbReference type="SAM" id="Phobius"/>
    </source>
</evidence>
<proteinExistence type="predicted"/>
<dbReference type="EMBL" id="AACS02000001">
    <property type="protein sequence ID" value="EFI28750.1"/>
    <property type="molecule type" value="Genomic_DNA"/>
</dbReference>
<feature type="transmembrane region" description="Helical" evidence="1">
    <location>
        <begin position="72"/>
        <end position="92"/>
    </location>
</feature>
<dbReference type="InParanoid" id="D6RKC3"/>
<keyword evidence="1" id="KW-1133">Transmembrane helix</keyword>
<dbReference type="KEGG" id="cci:CC1G_13776"/>
<organism evidence="2 3">
    <name type="scientific">Coprinopsis cinerea (strain Okayama-7 / 130 / ATCC MYA-4618 / FGSC 9003)</name>
    <name type="common">Inky cap fungus</name>
    <name type="synonym">Hormographiella aspergillata</name>
    <dbReference type="NCBI Taxonomy" id="240176"/>
    <lineage>
        <taxon>Eukaryota</taxon>
        <taxon>Fungi</taxon>
        <taxon>Dikarya</taxon>
        <taxon>Basidiomycota</taxon>
        <taxon>Agaricomycotina</taxon>
        <taxon>Agaricomycetes</taxon>
        <taxon>Agaricomycetidae</taxon>
        <taxon>Agaricales</taxon>
        <taxon>Agaricineae</taxon>
        <taxon>Psathyrellaceae</taxon>
        <taxon>Coprinopsis</taxon>
    </lineage>
</organism>
<protein>
    <submittedName>
        <fullName evidence="2">Uncharacterized protein</fullName>
    </submittedName>
</protein>
<name>D6RKC3_COPC7</name>
<keyword evidence="1" id="KW-0472">Membrane</keyword>
<keyword evidence="1" id="KW-0812">Transmembrane</keyword>
<dbReference type="GeneID" id="6010939"/>
<dbReference type="VEuPathDB" id="FungiDB:CC1G_13776"/>
<evidence type="ECO:0000313" key="3">
    <source>
        <dbReference type="Proteomes" id="UP000001861"/>
    </source>
</evidence>